<keyword evidence="2" id="KW-1185">Reference proteome</keyword>
<protein>
    <submittedName>
        <fullName evidence="1">Uncharacterized protein</fullName>
    </submittedName>
</protein>
<evidence type="ECO:0000313" key="1">
    <source>
        <dbReference type="EMBL" id="CCH43647.1"/>
    </source>
</evidence>
<proteinExistence type="predicted"/>
<sequence length="639" mass="74428">MYKFVFSIEVATKFESLGYVHDVKLKKSQLKYQNQSRKTHYSNTEPFISNDVFKANCDALEHFLQTKMEGMTDYEVYSSTKRFIDGIHNDLSIIKNENSRVPFKEVNFRTMFNQQLIKPISRFFSEIIAKRCDGLVQPCFSSLEEKSIHVKRFGLSKSIFKKLKSSVWERMKNTNMKYQGLKDLSITYEGPLKVSDDKISIEFKNIISNIDILKPYTRDVILGQVNLYMFNGRRNNYILSNFEQSWYIEISNDQPETSIVRVGNGSKLNNQDLYLNNKVKVLPIGLRARSNDEGMKTQLFLAIRMFDLFGRSLEKDYTSGFEGYYSFSFQNQADRKNWIKIQDQIIYSKFGSKLSGSIVPLDSDGDKEPPYKKSKIIDEKDKPGIGGEVYDSDDVVSSFVNTSWDQLFISSYDCIDHYKTTKASGIFKLTCGVKEFKESIQTAEVLMDERCQKHSQVLVEGYDLFQEYNYWFMKVSPFEELKVAPNHGQINKNVKTIIKNHQQKLKILDIIQAYNSKNKSGKIIRIPPVLKYGYGMTIINDEYKHLGPYIAFQIPNSDILRYKPFEKNQVDDLRSQIEKLHELKIHHNKLCAKSLYCIDDKSYIMDFNDATLFSDCDKKTCEDYKFLNELSRIVDILNH</sequence>
<dbReference type="Proteomes" id="UP000009328">
    <property type="component" value="Unassembled WGS sequence"/>
</dbReference>
<name>K0KN69_WICCF</name>
<dbReference type="InParanoid" id="K0KN69"/>
<dbReference type="AlphaFoldDB" id="K0KN69"/>
<comment type="caution">
    <text evidence="1">The sequence shown here is derived from an EMBL/GenBank/DDBJ whole genome shotgun (WGS) entry which is preliminary data.</text>
</comment>
<evidence type="ECO:0000313" key="2">
    <source>
        <dbReference type="Proteomes" id="UP000009328"/>
    </source>
</evidence>
<dbReference type="EMBL" id="CAIF01000086">
    <property type="protein sequence ID" value="CCH43647.1"/>
    <property type="molecule type" value="Genomic_DNA"/>
</dbReference>
<organism evidence="1 2">
    <name type="scientific">Wickerhamomyces ciferrii (strain ATCC 14091 / BCRC 22168 / CBS 111 / JCM 3599 / NBRC 0793 / NRRL Y-1031 F-60-10)</name>
    <name type="common">Yeast</name>
    <name type="synonym">Pichia ciferrii</name>
    <dbReference type="NCBI Taxonomy" id="1206466"/>
    <lineage>
        <taxon>Eukaryota</taxon>
        <taxon>Fungi</taxon>
        <taxon>Dikarya</taxon>
        <taxon>Ascomycota</taxon>
        <taxon>Saccharomycotina</taxon>
        <taxon>Saccharomycetes</taxon>
        <taxon>Phaffomycetales</taxon>
        <taxon>Wickerhamomycetaceae</taxon>
        <taxon>Wickerhamomyces</taxon>
    </lineage>
</organism>
<gene>
    <name evidence="1" type="ORF">BN7_3200</name>
</gene>
<accession>K0KN69</accession>
<reference evidence="1 2" key="1">
    <citation type="journal article" date="2012" name="Eukaryot. Cell">
        <title>Draft genome sequence of Wickerhamomyces ciferrii NRRL Y-1031 F-60-10.</title>
        <authorList>
            <person name="Schneider J."/>
            <person name="Andrea H."/>
            <person name="Blom J."/>
            <person name="Jaenicke S."/>
            <person name="Ruckert C."/>
            <person name="Schorsch C."/>
            <person name="Szczepanowski R."/>
            <person name="Farwick M."/>
            <person name="Goesmann A."/>
            <person name="Puhler A."/>
            <person name="Schaffer S."/>
            <person name="Tauch A."/>
            <person name="Kohler T."/>
            <person name="Brinkrolf K."/>
        </authorList>
    </citation>
    <scope>NUCLEOTIDE SEQUENCE [LARGE SCALE GENOMIC DNA]</scope>
    <source>
        <strain evidence="2">ATCC 14091 / BCRC 22168 / CBS 111 / JCM 3599 / NBRC 0793 / NRRL Y-1031 F-60-10</strain>
    </source>
</reference>
<dbReference type="HOGENOM" id="CLU_428422_0_0_1"/>